<sequence>MNDHPSSGPVTPDSRALGGVIPPLCTPLTEDRELDVGSLERLCGFLLDAGVDGLFVNGSTGELAYHTDALRLAALRVVRRVAGGSVPVLAGAVDMTTNRVIAQARAARDAGADAVVATVPFYSPTHPGEMADHFRAVRDAVELPLWAYDIPGNVQRKLPAQVAAGLAGDGVLAGLKDSSGDLDELRTLLELTEANGARAAGFAVLTGSETMADTGLALGADGIVPGLGNVDPHGYVALHWAARRGDVKEAVAEQARLRRLFALTRVGDPARIGTYSAAIGAFKEALCRRGVIATATTPLPMRPLSDQERTEVGRHLTEAGLGPV</sequence>
<dbReference type="PANTHER" id="PTHR12128:SF66">
    <property type="entry name" value="4-HYDROXY-2-OXOGLUTARATE ALDOLASE, MITOCHONDRIAL"/>
    <property type="match status" value="1"/>
</dbReference>
<dbReference type="RefSeq" id="WP_209241749.1">
    <property type="nucleotide sequence ID" value="NZ_JADKMA010000139.1"/>
</dbReference>
<dbReference type="InterPro" id="IPR002220">
    <property type="entry name" value="DapA-like"/>
</dbReference>
<organism evidence="6 7">
    <name type="scientific">Streptomyces oryzae</name>
    <dbReference type="NCBI Taxonomy" id="1434886"/>
    <lineage>
        <taxon>Bacteria</taxon>
        <taxon>Bacillati</taxon>
        <taxon>Actinomycetota</taxon>
        <taxon>Actinomycetes</taxon>
        <taxon>Kitasatosporales</taxon>
        <taxon>Streptomycetaceae</taxon>
        <taxon>Streptomyces</taxon>
    </lineage>
</organism>
<dbReference type="PROSITE" id="PS00666">
    <property type="entry name" value="DHDPS_2"/>
    <property type="match status" value="1"/>
</dbReference>
<comment type="caution">
    <text evidence="6">The sequence shown here is derived from an EMBL/GenBank/DDBJ whole genome shotgun (WGS) entry which is preliminary data.</text>
</comment>
<evidence type="ECO:0000256" key="4">
    <source>
        <dbReference type="PIRNR" id="PIRNR001365"/>
    </source>
</evidence>
<dbReference type="Pfam" id="PF00701">
    <property type="entry name" value="DHDPS"/>
    <property type="match status" value="1"/>
</dbReference>
<dbReference type="EMBL" id="JADKMA010000139">
    <property type="protein sequence ID" value="MBO8194651.1"/>
    <property type="molecule type" value="Genomic_DNA"/>
</dbReference>
<dbReference type="SUPFAM" id="SSF51569">
    <property type="entry name" value="Aldolase"/>
    <property type="match status" value="1"/>
</dbReference>
<comment type="similarity">
    <text evidence="1 4">Belongs to the DapA family.</text>
</comment>
<evidence type="ECO:0000256" key="1">
    <source>
        <dbReference type="ARBA" id="ARBA00007592"/>
    </source>
</evidence>
<dbReference type="PANTHER" id="PTHR12128">
    <property type="entry name" value="DIHYDRODIPICOLINATE SYNTHASE"/>
    <property type="match status" value="1"/>
</dbReference>
<protein>
    <submittedName>
        <fullName evidence="6">Dihydrodipicolinate synthase family protein</fullName>
    </submittedName>
</protein>
<dbReference type="PIRSF" id="PIRSF001365">
    <property type="entry name" value="DHDPS"/>
    <property type="match status" value="1"/>
</dbReference>
<keyword evidence="2 4" id="KW-0456">Lyase</keyword>
<accession>A0ABS3XGZ1</accession>
<feature type="region of interest" description="Disordered" evidence="5">
    <location>
        <begin position="299"/>
        <end position="324"/>
    </location>
</feature>
<reference evidence="6 7" key="1">
    <citation type="submission" date="2020-11" db="EMBL/GenBank/DDBJ databases">
        <title>Streptomyces spirodelae sp. nov., isolated from duckweed.</title>
        <authorList>
            <person name="Saimee Y."/>
            <person name="Duangmal K."/>
        </authorList>
    </citation>
    <scope>NUCLEOTIDE SEQUENCE [LARGE SCALE GENOMIC DNA]</scope>
    <source>
        <strain evidence="6 7">S16-07</strain>
    </source>
</reference>
<dbReference type="Proteomes" id="UP001519064">
    <property type="component" value="Unassembled WGS sequence"/>
</dbReference>
<feature type="compositionally biased region" description="Basic and acidic residues" evidence="5">
    <location>
        <begin position="305"/>
        <end position="317"/>
    </location>
</feature>
<dbReference type="InterPro" id="IPR013785">
    <property type="entry name" value="Aldolase_TIM"/>
</dbReference>
<evidence type="ECO:0000256" key="5">
    <source>
        <dbReference type="SAM" id="MobiDB-lite"/>
    </source>
</evidence>
<evidence type="ECO:0000256" key="3">
    <source>
        <dbReference type="ARBA" id="ARBA00023270"/>
    </source>
</evidence>
<evidence type="ECO:0000256" key="2">
    <source>
        <dbReference type="ARBA" id="ARBA00023239"/>
    </source>
</evidence>
<dbReference type="InterPro" id="IPR020625">
    <property type="entry name" value="Schiff_base-form_aldolases_AS"/>
</dbReference>
<keyword evidence="7" id="KW-1185">Reference proteome</keyword>
<dbReference type="PRINTS" id="PR00146">
    <property type="entry name" value="DHPICSNTHASE"/>
</dbReference>
<dbReference type="CDD" id="cd00408">
    <property type="entry name" value="DHDPS-like"/>
    <property type="match status" value="1"/>
</dbReference>
<dbReference type="Gene3D" id="3.20.20.70">
    <property type="entry name" value="Aldolase class I"/>
    <property type="match status" value="1"/>
</dbReference>
<keyword evidence="3" id="KW-0704">Schiff base</keyword>
<gene>
    <name evidence="6" type="ORF">ITI46_23780</name>
</gene>
<name>A0ABS3XGZ1_9ACTN</name>
<evidence type="ECO:0000313" key="6">
    <source>
        <dbReference type="EMBL" id="MBO8194651.1"/>
    </source>
</evidence>
<dbReference type="SMART" id="SM01130">
    <property type="entry name" value="DHDPS"/>
    <property type="match status" value="1"/>
</dbReference>
<proteinExistence type="inferred from homology"/>
<evidence type="ECO:0000313" key="7">
    <source>
        <dbReference type="Proteomes" id="UP001519064"/>
    </source>
</evidence>